<dbReference type="Pfam" id="PF12966">
    <property type="entry name" value="AtpR"/>
    <property type="match status" value="1"/>
</dbReference>
<keyword evidence="1" id="KW-0472">Membrane</keyword>
<reference evidence="3" key="1">
    <citation type="journal article" date="2019" name="Int. J. Syst. Evol. Microbiol.">
        <title>The Global Catalogue of Microorganisms (GCM) 10K type strain sequencing project: providing services to taxonomists for standard genome sequencing and annotation.</title>
        <authorList>
            <consortium name="The Broad Institute Genomics Platform"/>
            <consortium name="The Broad Institute Genome Sequencing Center for Infectious Disease"/>
            <person name="Wu L."/>
            <person name="Ma J."/>
        </authorList>
    </citation>
    <scope>NUCLEOTIDE SEQUENCE [LARGE SCALE GENOMIC DNA]</scope>
    <source>
        <strain evidence="3">KCTC 15012</strain>
    </source>
</reference>
<name>A0ABW5CCF6_9PROT</name>
<feature type="transmembrane region" description="Helical" evidence="1">
    <location>
        <begin position="42"/>
        <end position="71"/>
    </location>
</feature>
<dbReference type="InterPro" id="IPR017581">
    <property type="entry name" value="AtpR-like"/>
</dbReference>
<comment type="caution">
    <text evidence="2">The sequence shown here is derived from an EMBL/GenBank/DDBJ whole genome shotgun (WGS) entry which is preliminary data.</text>
</comment>
<dbReference type="Proteomes" id="UP001597296">
    <property type="component" value="Unassembled WGS sequence"/>
</dbReference>
<proteinExistence type="predicted"/>
<evidence type="ECO:0000313" key="3">
    <source>
        <dbReference type="Proteomes" id="UP001597296"/>
    </source>
</evidence>
<keyword evidence="1" id="KW-1133">Transmembrane helix</keyword>
<evidence type="ECO:0000256" key="1">
    <source>
        <dbReference type="SAM" id="Phobius"/>
    </source>
</evidence>
<dbReference type="RefSeq" id="WP_377316841.1">
    <property type="nucleotide sequence ID" value="NZ_JBHUIY010000023.1"/>
</dbReference>
<keyword evidence="3" id="KW-1185">Reference proteome</keyword>
<protein>
    <submittedName>
        <fullName evidence="2">ATP synthase subunit I</fullName>
    </submittedName>
</protein>
<dbReference type="EMBL" id="JBHUIY010000023">
    <property type="protein sequence ID" value="MFD2234532.1"/>
    <property type="molecule type" value="Genomic_DNA"/>
</dbReference>
<sequence length="80" mass="8556">MTALGCLLLGFVLGLVYFAELRASLRHLGHPLRLWGAALLRLALAGLVFWLVATRAGGVATLAALGGFVAARWAMLRRAR</sequence>
<keyword evidence="1" id="KW-0812">Transmembrane</keyword>
<organism evidence="2 3">
    <name type="scientific">Phaeospirillum tilakii</name>
    <dbReference type="NCBI Taxonomy" id="741673"/>
    <lineage>
        <taxon>Bacteria</taxon>
        <taxon>Pseudomonadati</taxon>
        <taxon>Pseudomonadota</taxon>
        <taxon>Alphaproteobacteria</taxon>
        <taxon>Rhodospirillales</taxon>
        <taxon>Rhodospirillaceae</taxon>
        <taxon>Phaeospirillum</taxon>
    </lineage>
</organism>
<gene>
    <name evidence="2" type="ORF">ACFSNB_12010</name>
</gene>
<evidence type="ECO:0000313" key="2">
    <source>
        <dbReference type="EMBL" id="MFD2234532.1"/>
    </source>
</evidence>
<accession>A0ABW5CCF6</accession>